<sequence length="323" mass="36777">MNQSVPESYCGYPGFQLNCTKGHGYPTIRLPENDYIVENISYSSRSFRVYNSAVLNTSNRTCLPQIRDTTLPNTEFDYFNVKSLYLLSNCTKPLPDNLLRYQLSCGSENRDNWDPAIWDKDENLQNGLENCKKHVVAPVDAHGDDHENGMGNYMEIIRRGFVLNWTASDCSKCQESGGFCGFNTSIYNFRCFFPDKPHVVSCMPGVLSSAAGRSKLKLITGVSAAVIVFFSVILFTYKRRKYMLNLKGKTQNHERIELFLKNNEEIKLRRYNYSDLKRMTNSFSDNLGEGGFASVYRGKLPDDRLVAVKILKESKGNGEEFIN</sequence>
<organism evidence="13 14">
    <name type="scientific">Olea europaea subsp. europaea</name>
    <dbReference type="NCBI Taxonomy" id="158383"/>
    <lineage>
        <taxon>Eukaryota</taxon>
        <taxon>Viridiplantae</taxon>
        <taxon>Streptophyta</taxon>
        <taxon>Embryophyta</taxon>
        <taxon>Tracheophyta</taxon>
        <taxon>Spermatophyta</taxon>
        <taxon>Magnoliopsida</taxon>
        <taxon>eudicotyledons</taxon>
        <taxon>Gunneridae</taxon>
        <taxon>Pentapetalae</taxon>
        <taxon>asterids</taxon>
        <taxon>lamiids</taxon>
        <taxon>Lamiales</taxon>
        <taxon>Oleaceae</taxon>
        <taxon>Oleeae</taxon>
        <taxon>Olea</taxon>
    </lineage>
</organism>
<reference evidence="13 14" key="1">
    <citation type="submission" date="2019-12" db="EMBL/GenBank/DDBJ databases">
        <authorList>
            <person name="Alioto T."/>
            <person name="Alioto T."/>
            <person name="Gomez Garrido J."/>
        </authorList>
    </citation>
    <scope>NUCLEOTIDE SEQUENCE [LARGE SCALE GENOMIC DNA]</scope>
</reference>
<dbReference type="InterPro" id="IPR025287">
    <property type="entry name" value="WAK_GUB"/>
</dbReference>
<proteinExistence type="predicted"/>
<dbReference type="Pfam" id="PF14380">
    <property type="entry name" value="WAK_assoc"/>
    <property type="match status" value="1"/>
</dbReference>
<keyword evidence="10" id="KW-0472">Membrane</keyword>
<dbReference type="InterPro" id="IPR017441">
    <property type="entry name" value="Protein_kinase_ATP_BS"/>
</dbReference>
<dbReference type="EC" id="2.7.11.1" evidence="2"/>
<dbReference type="AlphaFoldDB" id="A0A8S0RJ86"/>
<evidence type="ECO:0000256" key="1">
    <source>
        <dbReference type="ARBA" id="ARBA00004167"/>
    </source>
</evidence>
<keyword evidence="10" id="KW-1133">Transmembrane helix</keyword>
<keyword evidence="5 9" id="KW-0067">ATP-binding</keyword>
<comment type="catalytic activity">
    <reaction evidence="8">
        <text>L-seryl-[protein] + ATP = O-phospho-L-seryl-[protein] + ADP + H(+)</text>
        <dbReference type="Rhea" id="RHEA:17989"/>
        <dbReference type="Rhea" id="RHEA-COMP:9863"/>
        <dbReference type="Rhea" id="RHEA-COMP:11604"/>
        <dbReference type="ChEBI" id="CHEBI:15378"/>
        <dbReference type="ChEBI" id="CHEBI:29999"/>
        <dbReference type="ChEBI" id="CHEBI:30616"/>
        <dbReference type="ChEBI" id="CHEBI:83421"/>
        <dbReference type="ChEBI" id="CHEBI:456216"/>
        <dbReference type="EC" id="2.7.11.1"/>
    </reaction>
</comment>
<dbReference type="PROSITE" id="PS00107">
    <property type="entry name" value="PROTEIN_KINASE_ATP"/>
    <property type="match status" value="1"/>
</dbReference>
<dbReference type="GO" id="GO:0005524">
    <property type="term" value="F:ATP binding"/>
    <property type="evidence" value="ECO:0007669"/>
    <property type="project" value="UniProtKB-UniRule"/>
</dbReference>
<gene>
    <name evidence="13" type="ORF">OLEA9_A081668</name>
</gene>
<feature type="binding site" evidence="9">
    <location>
        <position position="309"/>
    </location>
    <ligand>
        <name>ATP</name>
        <dbReference type="ChEBI" id="CHEBI:30616"/>
    </ligand>
</feature>
<feature type="domain" description="Wall-associated receptor kinase galacturonan-binding" evidence="11">
    <location>
        <begin position="7"/>
        <end position="50"/>
    </location>
</feature>
<evidence type="ECO:0000256" key="8">
    <source>
        <dbReference type="ARBA" id="ARBA00048679"/>
    </source>
</evidence>
<evidence type="ECO:0000259" key="12">
    <source>
        <dbReference type="Pfam" id="PF14380"/>
    </source>
</evidence>
<name>A0A8S0RJ86_OLEEU</name>
<evidence type="ECO:0000256" key="10">
    <source>
        <dbReference type="SAM" id="Phobius"/>
    </source>
</evidence>
<dbReference type="GO" id="GO:0004674">
    <property type="term" value="F:protein serine/threonine kinase activity"/>
    <property type="evidence" value="ECO:0007669"/>
    <property type="project" value="UniProtKB-EC"/>
</dbReference>
<dbReference type="PANTHER" id="PTHR46008">
    <property type="entry name" value="LEAF RUST 10 DISEASE-RESISTANCE LOCUS RECEPTOR-LIKE PROTEIN KINASE-LIKE 1.4"/>
    <property type="match status" value="1"/>
</dbReference>
<keyword evidence="14" id="KW-1185">Reference proteome</keyword>
<feature type="domain" description="Wall-associated receptor kinase C-terminal" evidence="12">
    <location>
        <begin position="120"/>
        <end position="196"/>
    </location>
</feature>
<evidence type="ECO:0000256" key="5">
    <source>
        <dbReference type="ARBA" id="ARBA00022840"/>
    </source>
</evidence>
<dbReference type="OrthoDB" id="1697053at2759"/>
<dbReference type="Proteomes" id="UP000594638">
    <property type="component" value="Unassembled WGS sequence"/>
</dbReference>
<feature type="transmembrane region" description="Helical" evidence="10">
    <location>
        <begin position="218"/>
        <end position="237"/>
    </location>
</feature>
<evidence type="ECO:0000313" key="13">
    <source>
        <dbReference type="EMBL" id="CAA2979215.1"/>
    </source>
</evidence>
<dbReference type="EMBL" id="CACTIH010003627">
    <property type="protein sequence ID" value="CAA2979215.1"/>
    <property type="molecule type" value="Genomic_DNA"/>
</dbReference>
<evidence type="ECO:0000256" key="9">
    <source>
        <dbReference type="PROSITE-ProRule" id="PRU10141"/>
    </source>
</evidence>
<keyword evidence="13" id="KW-0418">Kinase</keyword>
<comment type="catalytic activity">
    <reaction evidence="7">
        <text>L-threonyl-[protein] + ATP = O-phospho-L-threonyl-[protein] + ADP + H(+)</text>
        <dbReference type="Rhea" id="RHEA:46608"/>
        <dbReference type="Rhea" id="RHEA-COMP:11060"/>
        <dbReference type="Rhea" id="RHEA-COMP:11605"/>
        <dbReference type="ChEBI" id="CHEBI:15378"/>
        <dbReference type="ChEBI" id="CHEBI:30013"/>
        <dbReference type="ChEBI" id="CHEBI:30616"/>
        <dbReference type="ChEBI" id="CHEBI:61977"/>
        <dbReference type="ChEBI" id="CHEBI:456216"/>
        <dbReference type="EC" id="2.7.11.1"/>
    </reaction>
</comment>
<comment type="caution">
    <text evidence="13">The sequence shown here is derived from an EMBL/GenBank/DDBJ whole genome shotgun (WGS) entry which is preliminary data.</text>
</comment>
<evidence type="ECO:0000313" key="14">
    <source>
        <dbReference type="Proteomes" id="UP000594638"/>
    </source>
</evidence>
<protein>
    <recommendedName>
        <fullName evidence="2">non-specific serine/threonine protein kinase</fullName>
        <ecNumber evidence="2">2.7.11.1</ecNumber>
    </recommendedName>
</protein>
<keyword evidence="3" id="KW-0732">Signal</keyword>
<keyword evidence="13" id="KW-0675">Receptor</keyword>
<dbReference type="PANTHER" id="PTHR46008:SF2">
    <property type="entry name" value="LEAF RUST 10 DISEASE-RESISTANCE LOCUS RECEPTOR-LIKE PROTEIN KINASE-LIKE 1.4"/>
    <property type="match status" value="1"/>
</dbReference>
<dbReference type="Pfam" id="PF13947">
    <property type="entry name" value="GUB_WAK_bind"/>
    <property type="match status" value="1"/>
</dbReference>
<dbReference type="GO" id="GO:0016020">
    <property type="term" value="C:membrane"/>
    <property type="evidence" value="ECO:0007669"/>
    <property type="project" value="UniProtKB-SubCell"/>
</dbReference>
<keyword evidence="4 9" id="KW-0547">Nucleotide-binding</keyword>
<dbReference type="InterPro" id="IPR032872">
    <property type="entry name" value="WAK_assoc_C"/>
</dbReference>
<keyword evidence="6" id="KW-0325">Glycoprotein</keyword>
<dbReference type="GO" id="GO:0030247">
    <property type="term" value="F:polysaccharide binding"/>
    <property type="evidence" value="ECO:0007669"/>
    <property type="project" value="InterPro"/>
</dbReference>
<evidence type="ECO:0000256" key="6">
    <source>
        <dbReference type="ARBA" id="ARBA00023180"/>
    </source>
</evidence>
<accession>A0A8S0RJ86</accession>
<dbReference type="SUPFAM" id="SSF56112">
    <property type="entry name" value="Protein kinase-like (PK-like)"/>
    <property type="match status" value="1"/>
</dbReference>
<dbReference type="Gene3D" id="3.30.200.20">
    <property type="entry name" value="Phosphorylase Kinase, domain 1"/>
    <property type="match status" value="1"/>
</dbReference>
<evidence type="ECO:0000256" key="3">
    <source>
        <dbReference type="ARBA" id="ARBA00022729"/>
    </source>
</evidence>
<evidence type="ECO:0000256" key="4">
    <source>
        <dbReference type="ARBA" id="ARBA00022741"/>
    </source>
</evidence>
<evidence type="ECO:0000259" key="11">
    <source>
        <dbReference type="Pfam" id="PF13947"/>
    </source>
</evidence>
<evidence type="ECO:0000256" key="7">
    <source>
        <dbReference type="ARBA" id="ARBA00047899"/>
    </source>
</evidence>
<evidence type="ECO:0000256" key="2">
    <source>
        <dbReference type="ARBA" id="ARBA00012513"/>
    </source>
</evidence>
<comment type="subcellular location">
    <subcellularLocation>
        <location evidence="1">Membrane</location>
        <topology evidence="1">Single-pass membrane protein</topology>
    </subcellularLocation>
</comment>
<dbReference type="InterPro" id="IPR011009">
    <property type="entry name" value="Kinase-like_dom_sf"/>
</dbReference>
<keyword evidence="13" id="KW-0808">Transferase</keyword>
<keyword evidence="10" id="KW-0812">Transmembrane</keyword>
<dbReference type="Gramene" id="OE9A081668T1">
    <property type="protein sequence ID" value="OE9A081668C1"/>
    <property type="gene ID" value="OE9A081668"/>
</dbReference>